<dbReference type="Pfam" id="PF24064">
    <property type="entry name" value="HTH_NPRL3"/>
    <property type="match status" value="1"/>
</dbReference>
<name>A0AA43QV01_9LECA</name>
<dbReference type="Proteomes" id="UP001161017">
    <property type="component" value="Unassembled WGS sequence"/>
</dbReference>
<dbReference type="GO" id="GO:0051321">
    <property type="term" value="P:meiotic cell cycle"/>
    <property type="evidence" value="ECO:0007669"/>
    <property type="project" value="UniProtKB-UniRule"/>
</dbReference>
<dbReference type="InterPro" id="IPR056603">
    <property type="entry name" value="HTH_NPRL3"/>
</dbReference>
<evidence type="ECO:0000256" key="6">
    <source>
        <dbReference type="SAM" id="MobiDB-lite"/>
    </source>
</evidence>
<keyword evidence="5" id="KW-0469">Meiosis</keyword>
<keyword evidence="9" id="KW-1185">Reference proteome</keyword>
<dbReference type="AlphaFoldDB" id="A0AA43QV01"/>
<feature type="domain" description="GATOR1 complex protein NPRL3 C-terminal HTH" evidence="7">
    <location>
        <begin position="637"/>
        <end position="697"/>
    </location>
</feature>
<feature type="region of interest" description="Disordered" evidence="6">
    <location>
        <begin position="32"/>
        <end position="105"/>
    </location>
</feature>
<dbReference type="InterPro" id="IPR005365">
    <property type="entry name" value="Npr3"/>
</dbReference>
<evidence type="ECO:0000256" key="4">
    <source>
        <dbReference type="ARBA" id="ARBA00030028"/>
    </source>
</evidence>
<evidence type="ECO:0000256" key="2">
    <source>
        <dbReference type="ARBA" id="ARBA00017880"/>
    </source>
</evidence>
<dbReference type="GO" id="GO:0038202">
    <property type="term" value="P:TORC1 signaling"/>
    <property type="evidence" value="ECO:0007669"/>
    <property type="project" value="TreeGrafter"/>
</dbReference>
<comment type="similarity">
    <text evidence="1 5">Belongs to the NPR3 family.</text>
</comment>
<dbReference type="GO" id="GO:0010508">
    <property type="term" value="P:positive regulation of autophagy"/>
    <property type="evidence" value="ECO:0007669"/>
    <property type="project" value="TreeGrafter"/>
</dbReference>
<feature type="compositionally biased region" description="Basic and acidic residues" evidence="6">
    <location>
        <begin position="73"/>
        <end position="87"/>
    </location>
</feature>
<reference evidence="8" key="1">
    <citation type="journal article" date="2023" name="Genome Biol. Evol.">
        <title>First Whole Genome Sequence and Flow Cytometry Genome Size Data for the Lichen-Forming Fungus Ramalina farinacea (Ascomycota).</title>
        <authorList>
            <person name="Llewellyn T."/>
            <person name="Mian S."/>
            <person name="Hill R."/>
            <person name="Leitch I.J."/>
            <person name="Gaya E."/>
        </authorList>
    </citation>
    <scope>NUCLEOTIDE SEQUENCE</scope>
    <source>
        <strain evidence="8">LIQ254RAFAR</strain>
    </source>
</reference>
<feature type="compositionally biased region" description="Low complexity" evidence="6">
    <location>
        <begin position="53"/>
        <end position="64"/>
    </location>
</feature>
<dbReference type="GO" id="GO:1904262">
    <property type="term" value="P:negative regulation of TORC1 signaling"/>
    <property type="evidence" value="ECO:0007669"/>
    <property type="project" value="TreeGrafter"/>
</dbReference>
<evidence type="ECO:0000313" key="8">
    <source>
        <dbReference type="EMBL" id="MDI1490805.1"/>
    </source>
</evidence>
<evidence type="ECO:0000259" key="7">
    <source>
        <dbReference type="Pfam" id="PF24064"/>
    </source>
</evidence>
<dbReference type="PANTHER" id="PTHR13153">
    <property type="entry name" value="CGTHBA PROTEIN -14 GENE PROTEIN"/>
    <property type="match status" value="1"/>
</dbReference>
<dbReference type="Pfam" id="PF03666">
    <property type="entry name" value="NPR3"/>
    <property type="match status" value="1"/>
</dbReference>
<feature type="region of interest" description="Disordered" evidence="6">
    <location>
        <begin position="150"/>
        <end position="181"/>
    </location>
</feature>
<comment type="subcellular location">
    <subcellularLocation>
        <location evidence="5">Vacuole membrane</location>
        <topology evidence="5">Peripheral membrane protein</topology>
    </subcellularLocation>
</comment>
<evidence type="ECO:0000256" key="1">
    <source>
        <dbReference type="ARBA" id="ARBA00010546"/>
    </source>
</evidence>
<dbReference type="GO" id="GO:0005774">
    <property type="term" value="C:vacuolar membrane"/>
    <property type="evidence" value="ECO:0007669"/>
    <property type="project" value="UniProtKB-SubCell"/>
</dbReference>
<comment type="function">
    <text evidence="3 5">Mediates inactivation of the TORC1 complex in response to amino acid starvation. Required for meiotic nuclear division.</text>
</comment>
<accession>A0AA43QV01</accession>
<evidence type="ECO:0000256" key="5">
    <source>
        <dbReference type="RuleBase" id="RU368069"/>
    </source>
</evidence>
<keyword evidence="5" id="KW-0732">Signal</keyword>
<evidence type="ECO:0000313" key="9">
    <source>
        <dbReference type="Proteomes" id="UP001161017"/>
    </source>
</evidence>
<proteinExistence type="inferred from homology"/>
<comment type="caution">
    <text evidence="8">The sequence shown here is derived from an EMBL/GenBank/DDBJ whole genome shotgun (WGS) entry which is preliminary data.</text>
</comment>
<organism evidence="8 9">
    <name type="scientific">Ramalina farinacea</name>
    <dbReference type="NCBI Taxonomy" id="258253"/>
    <lineage>
        <taxon>Eukaryota</taxon>
        <taxon>Fungi</taxon>
        <taxon>Dikarya</taxon>
        <taxon>Ascomycota</taxon>
        <taxon>Pezizomycotina</taxon>
        <taxon>Lecanoromycetes</taxon>
        <taxon>OSLEUM clade</taxon>
        <taxon>Lecanoromycetidae</taxon>
        <taxon>Lecanorales</taxon>
        <taxon>Lecanorineae</taxon>
        <taxon>Ramalinaceae</taxon>
        <taxon>Ramalina</taxon>
    </lineage>
</organism>
<protein>
    <recommendedName>
        <fullName evidence="2 5">Nitrogen permease regulator 3</fullName>
    </recommendedName>
    <alternativeName>
        <fullName evidence="4 5">Required for meiotic nuclear division protein 11</fullName>
    </alternativeName>
</protein>
<dbReference type="EMBL" id="JAPUFD010000012">
    <property type="protein sequence ID" value="MDI1490805.1"/>
    <property type="molecule type" value="Genomic_DNA"/>
</dbReference>
<dbReference type="GO" id="GO:1990130">
    <property type="term" value="C:GATOR1 complex"/>
    <property type="evidence" value="ECO:0007669"/>
    <property type="project" value="TreeGrafter"/>
</dbReference>
<evidence type="ECO:0000256" key="3">
    <source>
        <dbReference type="ARBA" id="ARBA00025376"/>
    </source>
</evidence>
<dbReference type="GO" id="GO:0034198">
    <property type="term" value="P:cellular response to amino acid starvation"/>
    <property type="evidence" value="ECO:0007669"/>
    <property type="project" value="TreeGrafter"/>
</dbReference>
<sequence>MASNVLPPNPCLVAVALVVKTKSEPRLIFHYPQNPGEDITRYQNMINEDVDSESSSSTEGSGESSADEDSPTEDARPTARKEASAKEADEDDHIIPSKDYMSTNGRQSKQWNDLFGYEAGVIAKLLCPPSSSHKKKVEIGLDGKVFVGQPAYASPEGSWRKKKKRRSSSRSAAHNYGSVSEGLKTSHEFVEDAVEDTKSDHGDEHANVDETENVPIWQGDDLVLSPVSSVKRVKDYNFPAPTTGHLGEEEKNKSSLNMFHVSFILDPPPLEYHLRVKEMYDSVIRKLTKALRWEQARSNYVAKEASIITSTIKKLSRGDDLFAQSALAKAIAILYNSITASRIAHVTLTPRTSLSFQIFTPASISHVPSPLSPQLPGLWLTTATSMPIETTTQGPGSQLGAHFGLLLLADLDTILADIAAASSPIKEPLSHYLKISTPAKSFAQISQMSGISLIDIQSLASHLIFWRRARAVPPLNQRDTYIVSPNADMRNLVSASAAFSKSFPSLPSLSKILEMLSAGPRPFRTLIPHKDYKLLYLDVLAWLMRHGWVTQLRTFTWVQVPPWIANKVNRESMANGGSQGLSTAQPDAKEPIFTAADSHIPRLAISSPPSSTATAIRLPAEETTTPIIIPNPRLASSRQSRYLSAIAQHVRESQGEDMYTAWEKCVNYFDGKFAMESIGIVEGWKKKRTTELINSWEKLGILLKCRHW</sequence>
<gene>
    <name evidence="8" type="primary">npr3</name>
    <name evidence="8" type="ORF">OHK93_002009</name>
</gene>
<dbReference type="PANTHER" id="PTHR13153:SF5">
    <property type="entry name" value="GATOR COMPLEX PROTEIN NPRL3"/>
    <property type="match status" value="1"/>
</dbReference>